<dbReference type="PANTHER" id="PTHR45527">
    <property type="entry name" value="NONRIBOSOMAL PEPTIDE SYNTHETASE"/>
    <property type="match status" value="1"/>
</dbReference>
<dbReference type="GO" id="GO:0005737">
    <property type="term" value="C:cytoplasm"/>
    <property type="evidence" value="ECO:0007669"/>
    <property type="project" value="TreeGrafter"/>
</dbReference>
<accession>A0A6J6XLK1</accession>
<dbReference type="GO" id="GO:0031177">
    <property type="term" value="F:phosphopantetheine binding"/>
    <property type="evidence" value="ECO:0007669"/>
    <property type="project" value="TreeGrafter"/>
</dbReference>
<evidence type="ECO:0000313" key="3">
    <source>
        <dbReference type="EMBL" id="CAB4798230.1"/>
    </source>
</evidence>
<reference evidence="3" key="1">
    <citation type="submission" date="2020-05" db="EMBL/GenBank/DDBJ databases">
        <authorList>
            <person name="Chiriac C."/>
            <person name="Salcher M."/>
            <person name="Ghai R."/>
            <person name="Kavagutti S V."/>
        </authorList>
    </citation>
    <scope>NUCLEOTIDE SEQUENCE</scope>
</reference>
<dbReference type="GO" id="GO:0043041">
    <property type="term" value="P:amino acid activation for nonribosomal peptide biosynthetic process"/>
    <property type="evidence" value="ECO:0007669"/>
    <property type="project" value="TreeGrafter"/>
</dbReference>
<dbReference type="NCBIfam" id="TIGR01733">
    <property type="entry name" value="AA-adenyl-dom"/>
    <property type="match status" value="1"/>
</dbReference>
<dbReference type="AlphaFoldDB" id="A0A6J6XLK1"/>
<dbReference type="InterPro" id="IPR010071">
    <property type="entry name" value="AA_adenyl_dom"/>
</dbReference>
<dbReference type="Gene3D" id="3.30.300.30">
    <property type="match status" value="1"/>
</dbReference>
<dbReference type="InterPro" id="IPR045851">
    <property type="entry name" value="AMP-bd_C_sf"/>
</dbReference>
<organism evidence="3">
    <name type="scientific">freshwater metagenome</name>
    <dbReference type="NCBI Taxonomy" id="449393"/>
    <lineage>
        <taxon>unclassified sequences</taxon>
        <taxon>metagenomes</taxon>
        <taxon>ecological metagenomes</taxon>
    </lineage>
</organism>
<sequence>MAQRSGPPPQSPALDNVGVRSLADAWRSGVFKSPHQSALQVDGTSISYRELDERALSIAAAISQADPTGAPVAVLGQRSLDAYLGVLGAVLAGRTYVPLHPGFPVDRTSGMLRRSGAATLLVGPEADDVARPLLESHEGELTVLFPTRRLPEWSANSGTGPRLDARDIAATPHVETPMVSDESIAYLLFTSGSTGMPKGVGVSQANVSAYLSHAVSAYGYSPADRCSQMFDLTFDLSVHDLFATWMAGACLCVPTKRATIAPAKFIRDEEITAWFSVPSAAMLMDRMRTMKPGAYPSLRLSLFCGEALPATVAQKWSAAAPNSTVHNLYGPTEATIAITSYEWTANSGSGAAVPIGRPFPGHEVAIVDTSGCTVGEGQRGELCLAGPQVTPGYWNDPERTAASFVVLPHSSDRWYRTGDLVEWSPSDGLIFHGRIDDQVQVMGFRVELAEVDAVLRAALHTESVITVSYPAGPAAEALYAFAVRDSDQGGEAAALATCREVLPPYMVPKQVFFIDHLPLNSNGKIDRAALSKTLEGRANE</sequence>
<dbReference type="Pfam" id="PF13193">
    <property type="entry name" value="AMP-binding_C"/>
    <property type="match status" value="1"/>
</dbReference>
<dbReference type="InterPro" id="IPR042099">
    <property type="entry name" value="ANL_N_sf"/>
</dbReference>
<feature type="domain" description="AMP-dependent synthetase/ligase" evidence="1">
    <location>
        <begin position="32"/>
        <end position="394"/>
    </location>
</feature>
<gene>
    <name evidence="3" type="ORF">UFOPK2992_00865</name>
</gene>
<dbReference type="Gene3D" id="3.40.50.12780">
    <property type="entry name" value="N-terminal domain of ligase-like"/>
    <property type="match status" value="1"/>
</dbReference>
<proteinExistence type="predicted"/>
<dbReference type="InterPro" id="IPR000873">
    <property type="entry name" value="AMP-dep_synth/lig_dom"/>
</dbReference>
<dbReference type="InterPro" id="IPR025110">
    <property type="entry name" value="AMP-bd_C"/>
</dbReference>
<name>A0A6J6XLK1_9ZZZZ</name>
<dbReference type="PANTHER" id="PTHR45527:SF1">
    <property type="entry name" value="FATTY ACID SYNTHASE"/>
    <property type="match status" value="1"/>
</dbReference>
<dbReference type="PROSITE" id="PS00455">
    <property type="entry name" value="AMP_BINDING"/>
    <property type="match status" value="1"/>
</dbReference>
<dbReference type="EMBL" id="CAFAAI010000134">
    <property type="protein sequence ID" value="CAB4798230.1"/>
    <property type="molecule type" value="Genomic_DNA"/>
</dbReference>
<feature type="domain" description="AMP-binding enzyme C-terminal" evidence="2">
    <location>
        <begin position="474"/>
        <end position="524"/>
    </location>
</feature>
<dbReference type="GO" id="GO:0044550">
    <property type="term" value="P:secondary metabolite biosynthetic process"/>
    <property type="evidence" value="ECO:0007669"/>
    <property type="project" value="TreeGrafter"/>
</dbReference>
<evidence type="ECO:0000259" key="2">
    <source>
        <dbReference type="Pfam" id="PF13193"/>
    </source>
</evidence>
<dbReference type="SUPFAM" id="SSF56801">
    <property type="entry name" value="Acetyl-CoA synthetase-like"/>
    <property type="match status" value="1"/>
</dbReference>
<protein>
    <submittedName>
        <fullName evidence="3">Unannotated protein</fullName>
    </submittedName>
</protein>
<evidence type="ECO:0000259" key="1">
    <source>
        <dbReference type="Pfam" id="PF00501"/>
    </source>
</evidence>
<dbReference type="InterPro" id="IPR020845">
    <property type="entry name" value="AMP-binding_CS"/>
</dbReference>
<dbReference type="Pfam" id="PF00501">
    <property type="entry name" value="AMP-binding"/>
    <property type="match status" value="1"/>
</dbReference>